<organism evidence="2 3">
    <name type="scientific">Pleuronectes platessa</name>
    <name type="common">European plaice</name>
    <dbReference type="NCBI Taxonomy" id="8262"/>
    <lineage>
        <taxon>Eukaryota</taxon>
        <taxon>Metazoa</taxon>
        <taxon>Chordata</taxon>
        <taxon>Craniata</taxon>
        <taxon>Vertebrata</taxon>
        <taxon>Euteleostomi</taxon>
        <taxon>Actinopterygii</taxon>
        <taxon>Neopterygii</taxon>
        <taxon>Teleostei</taxon>
        <taxon>Neoteleostei</taxon>
        <taxon>Acanthomorphata</taxon>
        <taxon>Carangaria</taxon>
        <taxon>Pleuronectiformes</taxon>
        <taxon>Pleuronectoidei</taxon>
        <taxon>Pleuronectidae</taxon>
        <taxon>Pleuronectes</taxon>
    </lineage>
</organism>
<name>A0A9N7VAQ4_PLEPL</name>
<proteinExistence type="predicted"/>
<feature type="compositionally biased region" description="Basic and acidic residues" evidence="1">
    <location>
        <begin position="170"/>
        <end position="188"/>
    </location>
</feature>
<protein>
    <submittedName>
        <fullName evidence="2">Uncharacterized protein</fullName>
    </submittedName>
</protein>
<evidence type="ECO:0000313" key="3">
    <source>
        <dbReference type="Proteomes" id="UP001153269"/>
    </source>
</evidence>
<sequence>MGNKTPYISTLHSNRQSVSRQDCNTNTILHQLPTRNPRSSAVIQFKEIKMDAITPHLVVPPLSEFEILWLDSKQERLNLDTLVRSGGLVKGRALQPETTGSCADLDWATSFERKHRKAGWARGVYRCRRAGSGRGHPSLLTCRESVTYDHMVESIAPGQGRAKTFPQTEKGQRERERGEREGDMRERLSNTSSFATAAIDS</sequence>
<gene>
    <name evidence="2" type="ORF">PLEPLA_LOCUS32788</name>
</gene>
<comment type="caution">
    <text evidence="2">The sequence shown here is derived from an EMBL/GenBank/DDBJ whole genome shotgun (WGS) entry which is preliminary data.</text>
</comment>
<evidence type="ECO:0000256" key="1">
    <source>
        <dbReference type="SAM" id="MobiDB-lite"/>
    </source>
</evidence>
<feature type="region of interest" description="Disordered" evidence="1">
    <location>
        <begin position="158"/>
        <end position="201"/>
    </location>
</feature>
<reference evidence="2" key="1">
    <citation type="submission" date="2020-03" db="EMBL/GenBank/DDBJ databases">
        <authorList>
            <person name="Weist P."/>
        </authorList>
    </citation>
    <scope>NUCLEOTIDE SEQUENCE</scope>
</reference>
<keyword evidence="3" id="KW-1185">Reference proteome</keyword>
<dbReference type="AlphaFoldDB" id="A0A9N7VAQ4"/>
<dbReference type="EMBL" id="CADEAL010003546">
    <property type="protein sequence ID" value="CAB1445058.1"/>
    <property type="molecule type" value="Genomic_DNA"/>
</dbReference>
<accession>A0A9N7VAQ4</accession>
<evidence type="ECO:0000313" key="2">
    <source>
        <dbReference type="EMBL" id="CAB1445058.1"/>
    </source>
</evidence>
<dbReference type="Proteomes" id="UP001153269">
    <property type="component" value="Unassembled WGS sequence"/>
</dbReference>